<dbReference type="Proteomes" id="UP001165082">
    <property type="component" value="Unassembled WGS sequence"/>
</dbReference>
<dbReference type="SUPFAM" id="SSF48452">
    <property type="entry name" value="TPR-like"/>
    <property type="match status" value="3"/>
</dbReference>
<feature type="repeat" description="TPR" evidence="3">
    <location>
        <begin position="665"/>
        <end position="698"/>
    </location>
</feature>
<sequence length="999" mass="112750">MSFPPGRIRPQSSSRTRARPSTANPLSRSSSAQLLSESLRTKRPSTARPASLRRAESDKFIKYQKQLMRTMKKYAEVAQTQFEQNKMEDWNKSRKKILDLYNISAEHPIKTNRKGNKVRPASANPALSSLRRPGEKVRPGTATSRAGKRPTSAPAVPRSAKPYELPSRGATKAFQGDGKFHQTKEDRDLVKEQLAGIEASRDSRLGKLERIKRSNMKKKDRSYRQKRSDDLMAEGENILKLAAKNPSPHANPYLQAADCFTDAIFFEVELPAAHASRAHCWKHLGRYTLAYVDVSEAIRKHAAPIPAPYFATRAGILLNLKRYKDALTDLDAAAAINNSNPHTFYNRAVLLAEHTTPLDYDRSLADLDHAIILMEKLMRIKLKKSGLLDTAVLNESPVSFKVLHMAGSTQEQGDAKFIFKLRLLRGDVRRRKGRYKDALEDLKEATSLDVTSGITWNTLGLCHYELRSALEAEKCFTNAIEIEGENPTYYFDRGNARLMMHGSTEEGDLELGDNDILDNAVSDFSIAINLQTDLVESEEEETSPNPNLLQKFRYELTKFNDGLAKAHLAFTDTKHSKFALEAVKNSLETQPNNHVYLFTCGLAYIGLQEVVEAFDRFTEALSIYPKYCPALFQISLIHHLNKELLQAYDKLTMCIACGSVGIKEEEAYFARGLVLFDQKNLLEAQKDFNKALDLGTKRVDVYFYRGETKRCSGDCVGALEDFAVVEKLGANTPIIESAKYRYSRGIALSILGDLENGLRDLALATEIDSHNTEYISAQADVLAQLGRFQEAEQVLRRGVSVAAKAKAANMWSLLRKLSIALFKQNKHDDSSKTMHRAILHSSKSCTPFELADIYYKRGLCLAHLKKHRRSHEMFDKALRVKNLHNRPELILYRHERAKAAQMCGRHKDAIDDFSGVLKLSPLDDRAFFRRAWSYKALGLFLLAAEDFEKALSLRPDNKVYRLNYRAIGSIETIVLVPPGEEIIPESLKDEWLKKVSDEL</sequence>
<evidence type="ECO:0008006" key="7">
    <source>
        <dbReference type="Google" id="ProtNLM"/>
    </source>
</evidence>
<feature type="compositionally biased region" description="Low complexity" evidence="4">
    <location>
        <begin position="9"/>
        <end position="38"/>
    </location>
</feature>
<keyword evidence="1" id="KW-0677">Repeat</keyword>
<dbReference type="AlphaFoldDB" id="A0A9W7E2U9"/>
<evidence type="ECO:0000256" key="4">
    <source>
        <dbReference type="SAM" id="MobiDB-lite"/>
    </source>
</evidence>
<dbReference type="EMBL" id="BRXZ01002343">
    <property type="protein sequence ID" value="GMH60178.1"/>
    <property type="molecule type" value="Genomic_DNA"/>
</dbReference>
<evidence type="ECO:0000256" key="3">
    <source>
        <dbReference type="PROSITE-ProRule" id="PRU00339"/>
    </source>
</evidence>
<dbReference type="SUPFAM" id="SSF48439">
    <property type="entry name" value="Protein prenylyltransferase"/>
    <property type="match status" value="1"/>
</dbReference>
<comment type="caution">
    <text evidence="5">The sequence shown here is derived from an EMBL/GenBank/DDBJ whole genome shotgun (WGS) entry which is preliminary data.</text>
</comment>
<name>A0A9W7E2U9_9STRA</name>
<dbReference type="Gene3D" id="1.25.40.10">
    <property type="entry name" value="Tetratricopeptide repeat domain"/>
    <property type="match status" value="6"/>
</dbReference>
<evidence type="ECO:0000313" key="5">
    <source>
        <dbReference type="EMBL" id="GMH60178.1"/>
    </source>
</evidence>
<accession>A0A9W7E2U9</accession>
<dbReference type="PANTHER" id="PTHR44858:SF1">
    <property type="entry name" value="UDP-N-ACETYLGLUCOSAMINE--PEPTIDE N-ACETYLGLUCOSAMINYLTRANSFERASE SPINDLY-RELATED"/>
    <property type="match status" value="1"/>
</dbReference>
<feature type="region of interest" description="Disordered" evidence="4">
    <location>
        <begin position="1"/>
        <end position="53"/>
    </location>
</feature>
<dbReference type="OrthoDB" id="1926212at2759"/>
<feature type="region of interest" description="Disordered" evidence="4">
    <location>
        <begin position="110"/>
        <end position="182"/>
    </location>
</feature>
<gene>
    <name evidence="5" type="ORF">TrRE_jg12065</name>
</gene>
<organism evidence="5 6">
    <name type="scientific">Triparma retinervis</name>
    <dbReference type="NCBI Taxonomy" id="2557542"/>
    <lineage>
        <taxon>Eukaryota</taxon>
        <taxon>Sar</taxon>
        <taxon>Stramenopiles</taxon>
        <taxon>Ochrophyta</taxon>
        <taxon>Bolidophyceae</taxon>
        <taxon>Parmales</taxon>
        <taxon>Triparmaceae</taxon>
        <taxon>Triparma</taxon>
    </lineage>
</organism>
<evidence type="ECO:0000256" key="2">
    <source>
        <dbReference type="ARBA" id="ARBA00022803"/>
    </source>
</evidence>
<evidence type="ECO:0000313" key="6">
    <source>
        <dbReference type="Proteomes" id="UP001165082"/>
    </source>
</evidence>
<dbReference type="InterPro" id="IPR019734">
    <property type="entry name" value="TPR_rpt"/>
</dbReference>
<dbReference type="PANTHER" id="PTHR44858">
    <property type="entry name" value="TETRATRICOPEPTIDE REPEAT PROTEIN 6"/>
    <property type="match status" value="1"/>
</dbReference>
<reference evidence="5" key="1">
    <citation type="submission" date="2022-07" db="EMBL/GenBank/DDBJ databases">
        <title>Genome analysis of Parmales, a sister group of diatoms, reveals the evolutionary specialization of diatoms from phago-mixotrophs to photoautotrophs.</title>
        <authorList>
            <person name="Ban H."/>
            <person name="Sato S."/>
            <person name="Yoshikawa S."/>
            <person name="Kazumasa Y."/>
            <person name="Nakamura Y."/>
            <person name="Ichinomiya M."/>
            <person name="Saitoh K."/>
            <person name="Sato N."/>
            <person name="Blanc-Mathieu R."/>
            <person name="Endo H."/>
            <person name="Kuwata A."/>
            <person name="Ogata H."/>
        </authorList>
    </citation>
    <scope>NUCLEOTIDE SEQUENCE</scope>
</reference>
<dbReference type="SMART" id="SM00028">
    <property type="entry name" value="TPR"/>
    <property type="match status" value="12"/>
</dbReference>
<dbReference type="InterPro" id="IPR011990">
    <property type="entry name" value="TPR-like_helical_dom_sf"/>
</dbReference>
<dbReference type="InterPro" id="IPR050498">
    <property type="entry name" value="Ycf3"/>
</dbReference>
<protein>
    <recommendedName>
        <fullName evidence="7">TPR-like protein</fullName>
    </recommendedName>
</protein>
<keyword evidence="2 3" id="KW-0802">TPR repeat</keyword>
<proteinExistence type="predicted"/>
<feature type="repeat" description="TPR" evidence="3">
    <location>
        <begin position="924"/>
        <end position="957"/>
    </location>
</feature>
<evidence type="ECO:0000256" key="1">
    <source>
        <dbReference type="ARBA" id="ARBA00022737"/>
    </source>
</evidence>
<dbReference type="PROSITE" id="PS50005">
    <property type="entry name" value="TPR"/>
    <property type="match status" value="2"/>
</dbReference>
<dbReference type="Pfam" id="PF13181">
    <property type="entry name" value="TPR_8"/>
    <property type="match status" value="2"/>
</dbReference>
<keyword evidence="6" id="KW-1185">Reference proteome</keyword>